<dbReference type="GO" id="GO:0005976">
    <property type="term" value="P:polysaccharide metabolic process"/>
    <property type="evidence" value="ECO:0007669"/>
    <property type="project" value="InterPro"/>
</dbReference>
<feature type="domain" description="Mannose-6-phosphate isomerase type II C-terminal" evidence="1">
    <location>
        <begin position="141"/>
        <end position="255"/>
    </location>
</feature>
<organism evidence="3 4">
    <name type="scientific">Candidatus Scatousia excrementipullorum</name>
    <dbReference type="NCBI Taxonomy" id="2840936"/>
    <lineage>
        <taxon>Bacteria</taxon>
        <taxon>Candidatus Scatousia</taxon>
    </lineage>
</organism>
<dbReference type="Gene3D" id="3.90.550.10">
    <property type="entry name" value="Spore Coat Polysaccharide Biosynthesis Protein SpsA, Chain A"/>
    <property type="match status" value="1"/>
</dbReference>
<feature type="domain" description="MannoseP isomerase/GMP-like beta-helix" evidence="2">
    <location>
        <begin position="88"/>
        <end position="137"/>
    </location>
</feature>
<evidence type="ECO:0000259" key="2">
    <source>
        <dbReference type="Pfam" id="PF22640"/>
    </source>
</evidence>
<reference evidence="3" key="1">
    <citation type="submission" date="2020-10" db="EMBL/GenBank/DDBJ databases">
        <authorList>
            <person name="Gilroy R."/>
        </authorList>
    </citation>
    <scope>NUCLEOTIDE SEQUENCE</scope>
    <source>
        <strain evidence="3">10192</strain>
    </source>
</reference>
<dbReference type="CDD" id="cd02213">
    <property type="entry name" value="cupin_PMI_typeII_C"/>
    <property type="match status" value="1"/>
</dbReference>
<dbReference type="InterPro" id="IPR011051">
    <property type="entry name" value="RmlC_Cupin_sf"/>
</dbReference>
<name>A0A9D9DNY7_9BACT</name>
<dbReference type="PANTHER" id="PTHR46390:SF1">
    <property type="entry name" value="MANNOSE-1-PHOSPHATE GUANYLYLTRANSFERASE"/>
    <property type="match status" value="1"/>
</dbReference>
<dbReference type="AlphaFoldDB" id="A0A9D9DNY7"/>
<evidence type="ECO:0000313" key="4">
    <source>
        <dbReference type="Proteomes" id="UP000823632"/>
    </source>
</evidence>
<dbReference type="GO" id="GO:0004475">
    <property type="term" value="F:mannose-1-phosphate guanylyltransferase (GTP) activity"/>
    <property type="evidence" value="ECO:0007669"/>
    <property type="project" value="TreeGrafter"/>
</dbReference>
<evidence type="ECO:0008006" key="5">
    <source>
        <dbReference type="Google" id="ProtNLM"/>
    </source>
</evidence>
<reference evidence="3" key="2">
    <citation type="journal article" date="2021" name="PeerJ">
        <title>Extensive microbial diversity within the chicken gut microbiome revealed by metagenomics and culture.</title>
        <authorList>
            <person name="Gilroy R."/>
            <person name="Ravi A."/>
            <person name="Getino M."/>
            <person name="Pursley I."/>
            <person name="Horton D.L."/>
            <person name="Alikhan N.F."/>
            <person name="Baker D."/>
            <person name="Gharbi K."/>
            <person name="Hall N."/>
            <person name="Watson M."/>
            <person name="Adriaenssens E.M."/>
            <person name="Foster-Nyarko E."/>
            <person name="Jarju S."/>
            <person name="Secka A."/>
            <person name="Antonio M."/>
            <person name="Oren A."/>
            <person name="Chaudhuri R.R."/>
            <person name="La Ragione R."/>
            <person name="Hildebrand F."/>
            <person name="Pallen M.J."/>
        </authorList>
    </citation>
    <scope>NUCLEOTIDE SEQUENCE</scope>
    <source>
        <strain evidence="3">10192</strain>
    </source>
</reference>
<dbReference type="SUPFAM" id="SSF51182">
    <property type="entry name" value="RmlC-like cupins"/>
    <property type="match status" value="1"/>
</dbReference>
<dbReference type="InterPro" id="IPR051161">
    <property type="entry name" value="Mannose-6P_isomerase_type2"/>
</dbReference>
<dbReference type="InterPro" id="IPR054566">
    <property type="entry name" value="ManC/GMP-like_b-helix"/>
</dbReference>
<dbReference type="EMBL" id="JADIND010000044">
    <property type="protein sequence ID" value="MBO8430138.1"/>
    <property type="molecule type" value="Genomic_DNA"/>
</dbReference>
<protein>
    <recommendedName>
        <fullName evidence="5">Mannose-1-phosphate guanylyltransferase</fullName>
    </recommendedName>
</protein>
<gene>
    <name evidence="3" type="ORF">IAC76_01995</name>
</gene>
<evidence type="ECO:0000313" key="3">
    <source>
        <dbReference type="EMBL" id="MBO8430138.1"/>
    </source>
</evidence>
<evidence type="ECO:0000259" key="1">
    <source>
        <dbReference type="Pfam" id="PF01050"/>
    </source>
</evidence>
<dbReference type="Gene3D" id="2.60.120.10">
    <property type="entry name" value="Jelly Rolls"/>
    <property type="match status" value="1"/>
</dbReference>
<dbReference type="Pfam" id="PF22640">
    <property type="entry name" value="ManC_GMP_beta-helix"/>
    <property type="match status" value="1"/>
</dbReference>
<dbReference type="InterPro" id="IPR001538">
    <property type="entry name" value="Man6P_isomerase-2_C"/>
</dbReference>
<sequence>MQELQKYAPEIVSVLDNIDFTNSNEIPFIEFDKMPVISIDYAVMEKSDKIALVKLESDWNDLGSWKSIYDVSPKDEHNNVFVGHVLDKDSKNSFIYASSKLVATIGLEDTVIVETEDAILACKKDKTQEVKHIYETLKQQNDNTHLIHKTVYRPWGFYTVIAQGDGFLTKIIHVNSGQKLSLQSHNFRSEHWVVLTGKAKVVLEGKELILSPGHSVDIPLKAIHSLQNPFEDGLEVIEVQKGDPLIEEDIIRYEDMYGRV</sequence>
<comment type="caution">
    <text evidence="3">The sequence shown here is derived from an EMBL/GenBank/DDBJ whole genome shotgun (WGS) entry which is preliminary data.</text>
</comment>
<dbReference type="PANTHER" id="PTHR46390">
    <property type="entry name" value="MANNOSE-1-PHOSPHATE GUANYLYLTRANSFERASE"/>
    <property type="match status" value="1"/>
</dbReference>
<dbReference type="InterPro" id="IPR029044">
    <property type="entry name" value="Nucleotide-diphossugar_trans"/>
</dbReference>
<dbReference type="GO" id="GO:0009298">
    <property type="term" value="P:GDP-mannose biosynthetic process"/>
    <property type="evidence" value="ECO:0007669"/>
    <property type="project" value="TreeGrafter"/>
</dbReference>
<accession>A0A9D9DNY7</accession>
<dbReference type="InterPro" id="IPR014710">
    <property type="entry name" value="RmlC-like_jellyroll"/>
</dbReference>
<dbReference type="Pfam" id="PF01050">
    <property type="entry name" value="MannoseP_isomer"/>
    <property type="match status" value="1"/>
</dbReference>
<proteinExistence type="predicted"/>
<dbReference type="Proteomes" id="UP000823632">
    <property type="component" value="Unassembled WGS sequence"/>
</dbReference>